<evidence type="ECO:0000313" key="11">
    <source>
        <dbReference type="Proteomes" id="UP001219066"/>
    </source>
</evidence>
<dbReference type="Pfam" id="PF07519">
    <property type="entry name" value="Tannase"/>
    <property type="match status" value="1"/>
</dbReference>
<evidence type="ECO:0000256" key="7">
    <source>
        <dbReference type="ARBA" id="ARBA00023157"/>
    </source>
</evidence>
<comment type="similarity">
    <text evidence="1">Belongs to the tannase family.</text>
</comment>
<sequence length="601" mass="62857">MQTTVITMLLASVALAASGGGGSTPLPQQQPPQQEPPPPPVPLASRAACEALKDGNGDMVWPNAATVVEVAAWRDAAPATASAAALPEHCEVSGTIAKRTGIDGYPYEIKFRLRMPAEWNGRFFMEGGGGTNGSLSAATGSIGGGQIASALSRNFATIATDGGHDNAVNDNPDALGTVAFGLDPQARLDMGYNSYDQVTQAGKAAVARFYGRAADKSYFIGCSEGGREGMMLSQRFPSHYDGIVAGAPGYQLPKAGISGAWTTQSLAPAAVGLDAQGVPLINKSFSDADLHLLSQAILGTCDALDGLADGIVDNYRACQAAFDPATAANPANGQALQCVGAKTADCLSPVQVTAIKRAMAGPVNSAGTPLYNRWAWDAGMSGLSGTTYNQGWRSWWLGSFNSSANNAQRVSGFSARSWLVDFATPPEPMPLTQVAARMMKFDFDIDPLKIWATSGQFTQSSMDWHGATSTDLAAFRDRGGKMILYHGMSDAAFSALDTADYYERLGAAMPGAAGFARLFLVPGMNHCSGGPGTDRFDMLTPLVAWVERGEAPDQISAWSGTPGYFGVAARTRPLCPYPQIARYKGSGDINTEANFACAAPP</sequence>
<organism evidence="10 11">
    <name type="scientific">Delftia tsuruhatensis</name>
    <dbReference type="NCBI Taxonomy" id="180282"/>
    <lineage>
        <taxon>Bacteria</taxon>
        <taxon>Pseudomonadati</taxon>
        <taxon>Pseudomonadota</taxon>
        <taxon>Betaproteobacteria</taxon>
        <taxon>Burkholderiales</taxon>
        <taxon>Comamonadaceae</taxon>
        <taxon>Delftia</taxon>
    </lineage>
</organism>
<keyword evidence="7" id="KW-1015">Disulfide bond</keyword>
<keyword evidence="4 9" id="KW-0732">Signal</keyword>
<keyword evidence="3" id="KW-0479">Metal-binding</keyword>
<evidence type="ECO:0000256" key="3">
    <source>
        <dbReference type="ARBA" id="ARBA00022723"/>
    </source>
</evidence>
<feature type="region of interest" description="Disordered" evidence="8">
    <location>
        <begin position="19"/>
        <end position="43"/>
    </location>
</feature>
<evidence type="ECO:0000256" key="9">
    <source>
        <dbReference type="SAM" id="SignalP"/>
    </source>
</evidence>
<dbReference type="InterPro" id="IPR029058">
    <property type="entry name" value="AB_hydrolase_fold"/>
</dbReference>
<keyword evidence="6" id="KW-0106">Calcium</keyword>
<feature type="compositionally biased region" description="Pro residues" evidence="8">
    <location>
        <begin position="28"/>
        <end position="42"/>
    </location>
</feature>
<evidence type="ECO:0000256" key="6">
    <source>
        <dbReference type="ARBA" id="ARBA00022837"/>
    </source>
</evidence>
<dbReference type="RefSeq" id="WP_277849200.1">
    <property type="nucleotide sequence ID" value="NZ_CP120956.1"/>
</dbReference>
<reference evidence="10" key="1">
    <citation type="submission" date="2023-03" db="EMBL/GenBank/DDBJ databases">
        <title>Synergistic degradation of erythromycin by symbiotic bacteria Ery-6A and Ery-6B and application in simulated water remediation.</title>
        <authorList>
            <person name="Xu S."/>
        </authorList>
    </citation>
    <scope>NUCLEOTIDE SEQUENCE</scope>
    <source>
        <strain evidence="10">Ery-6A</strain>
    </source>
</reference>
<evidence type="ECO:0000256" key="8">
    <source>
        <dbReference type="SAM" id="MobiDB-lite"/>
    </source>
</evidence>
<evidence type="ECO:0000256" key="5">
    <source>
        <dbReference type="ARBA" id="ARBA00022801"/>
    </source>
</evidence>
<dbReference type="PANTHER" id="PTHR33938:SF15">
    <property type="entry name" value="FERULOYL ESTERASE B-RELATED"/>
    <property type="match status" value="1"/>
</dbReference>
<evidence type="ECO:0000256" key="2">
    <source>
        <dbReference type="ARBA" id="ARBA00022487"/>
    </source>
</evidence>
<evidence type="ECO:0000313" key="10">
    <source>
        <dbReference type="EMBL" id="WFF81214.1"/>
    </source>
</evidence>
<dbReference type="SUPFAM" id="SSF53474">
    <property type="entry name" value="alpha/beta-Hydrolases"/>
    <property type="match status" value="2"/>
</dbReference>
<dbReference type="AlphaFoldDB" id="A0AAX3SML6"/>
<accession>A0AAX3SML6</accession>
<feature type="chain" id="PRO_5043332165" evidence="9">
    <location>
        <begin position="17"/>
        <end position="601"/>
    </location>
</feature>
<name>A0AAX3SML6_9BURK</name>
<dbReference type="EMBL" id="CP120956">
    <property type="protein sequence ID" value="WFF81214.1"/>
    <property type="molecule type" value="Genomic_DNA"/>
</dbReference>
<proteinExistence type="inferred from homology"/>
<keyword evidence="2" id="KW-0719">Serine esterase</keyword>
<dbReference type="GO" id="GO:0052689">
    <property type="term" value="F:carboxylic ester hydrolase activity"/>
    <property type="evidence" value="ECO:0007669"/>
    <property type="project" value="UniProtKB-KW"/>
</dbReference>
<dbReference type="PANTHER" id="PTHR33938">
    <property type="entry name" value="FERULOYL ESTERASE B-RELATED"/>
    <property type="match status" value="1"/>
</dbReference>
<dbReference type="SMR" id="A0AAX3SML6"/>
<protein>
    <submittedName>
        <fullName evidence="10">Tannase/feruloyl esterase family alpha/beta hydrolase</fullName>
    </submittedName>
</protein>
<keyword evidence="5 10" id="KW-0378">Hydrolase</keyword>
<dbReference type="Proteomes" id="UP001219066">
    <property type="component" value="Chromosome"/>
</dbReference>
<dbReference type="InterPro" id="IPR011118">
    <property type="entry name" value="Tannase/feruloyl_esterase"/>
</dbReference>
<gene>
    <name evidence="10" type="ORF">PYR84_00665</name>
</gene>
<dbReference type="GO" id="GO:0046872">
    <property type="term" value="F:metal ion binding"/>
    <property type="evidence" value="ECO:0007669"/>
    <property type="project" value="UniProtKB-KW"/>
</dbReference>
<evidence type="ECO:0000256" key="4">
    <source>
        <dbReference type="ARBA" id="ARBA00022729"/>
    </source>
</evidence>
<evidence type="ECO:0000256" key="1">
    <source>
        <dbReference type="ARBA" id="ARBA00006249"/>
    </source>
</evidence>
<feature type="signal peptide" evidence="9">
    <location>
        <begin position="1"/>
        <end position="16"/>
    </location>
</feature>